<dbReference type="EMBL" id="OZ037946">
    <property type="protein sequence ID" value="CAL1703298.1"/>
    <property type="molecule type" value="Genomic_DNA"/>
</dbReference>
<sequence length="140" mass="15768">MQSEKEGKSVFHMGTSNSAASRGRPWPAGLHLLDPTEMNLCFSDSQSCLRGCQTQSHPWQGRLVIYKICKLQARSLLNLVFRPYWSIVQVKLIVIVSVKDAFKTSGHVYCSHSIGSFSRWIRMSVVGLNQMYYVAGPESQ</sequence>
<evidence type="ECO:0000313" key="1">
    <source>
        <dbReference type="EMBL" id="CAL1703298.1"/>
    </source>
</evidence>
<protein>
    <submittedName>
        <fullName evidence="1">Uncharacterized protein</fullName>
    </submittedName>
</protein>
<name>A0ABP1D8H5_9APHY</name>
<evidence type="ECO:0000313" key="2">
    <source>
        <dbReference type="Proteomes" id="UP001497453"/>
    </source>
</evidence>
<dbReference type="Proteomes" id="UP001497453">
    <property type="component" value="Chromosome 3"/>
</dbReference>
<gene>
    <name evidence="1" type="ORF">GFSPODELE1_LOCUS4507</name>
</gene>
<organism evidence="1 2">
    <name type="scientific">Somion occarium</name>
    <dbReference type="NCBI Taxonomy" id="3059160"/>
    <lineage>
        <taxon>Eukaryota</taxon>
        <taxon>Fungi</taxon>
        <taxon>Dikarya</taxon>
        <taxon>Basidiomycota</taxon>
        <taxon>Agaricomycotina</taxon>
        <taxon>Agaricomycetes</taxon>
        <taxon>Polyporales</taxon>
        <taxon>Cerrenaceae</taxon>
        <taxon>Somion</taxon>
    </lineage>
</organism>
<proteinExistence type="predicted"/>
<reference evidence="2" key="1">
    <citation type="submission" date="2024-04" db="EMBL/GenBank/DDBJ databases">
        <authorList>
            <person name="Shaw F."/>
            <person name="Minotto A."/>
        </authorList>
    </citation>
    <scope>NUCLEOTIDE SEQUENCE [LARGE SCALE GENOMIC DNA]</scope>
</reference>
<accession>A0ABP1D8H5</accession>
<keyword evidence="2" id="KW-1185">Reference proteome</keyword>